<feature type="domain" description="Outer membrane lipoprotein BamD-like" evidence="5">
    <location>
        <begin position="35"/>
        <end position="214"/>
    </location>
</feature>
<evidence type="ECO:0000256" key="3">
    <source>
        <dbReference type="ARBA" id="ARBA00023237"/>
    </source>
</evidence>
<dbReference type="InterPro" id="IPR017689">
    <property type="entry name" value="BamD"/>
</dbReference>
<dbReference type="PROSITE" id="PS51257">
    <property type="entry name" value="PROKAR_LIPOPROTEIN"/>
    <property type="match status" value="1"/>
</dbReference>
<reference evidence="6" key="1">
    <citation type="submission" date="2020-09" db="EMBL/GenBank/DDBJ databases">
        <title>Novel species of Mucilaginibacter isolated from a glacier on the Tibetan Plateau.</title>
        <authorList>
            <person name="Liu Q."/>
            <person name="Xin Y.-H."/>
        </authorList>
    </citation>
    <scope>NUCLEOTIDE SEQUENCE</scope>
    <source>
        <strain evidence="6">ZB1P21</strain>
    </source>
</reference>
<dbReference type="RefSeq" id="WP_191164086.1">
    <property type="nucleotide sequence ID" value="NZ_JACWMX010000005.1"/>
</dbReference>
<evidence type="ECO:0000256" key="1">
    <source>
        <dbReference type="ARBA" id="ARBA00022729"/>
    </source>
</evidence>
<accession>A0A926NZ64</accession>
<dbReference type="InterPro" id="IPR011990">
    <property type="entry name" value="TPR-like_helical_dom_sf"/>
</dbReference>
<dbReference type="SUPFAM" id="SSF48452">
    <property type="entry name" value="TPR-like"/>
    <property type="match status" value="1"/>
</dbReference>
<dbReference type="Pfam" id="PF13525">
    <property type="entry name" value="YfiO"/>
    <property type="match status" value="1"/>
</dbReference>
<dbReference type="AlphaFoldDB" id="A0A926NZ64"/>
<feature type="region of interest" description="Disordered" evidence="4">
    <location>
        <begin position="288"/>
        <end position="311"/>
    </location>
</feature>
<evidence type="ECO:0000259" key="5">
    <source>
        <dbReference type="Pfam" id="PF13525"/>
    </source>
</evidence>
<evidence type="ECO:0000313" key="6">
    <source>
        <dbReference type="EMBL" id="MBD1394354.1"/>
    </source>
</evidence>
<evidence type="ECO:0000313" key="7">
    <source>
        <dbReference type="Proteomes" id="UP000619078"/>
    </source>
</evidence>
<proteinExistence type="predicted"/>
<evidence type="ECO:0000256" key="4">
    <source>
        <dbReference type="SAM" id="MobiDB-lite"/>
    </source>
</evidence>
<comment type="caution">
    <text evidence="6">The sequence shown here is derived from an EMBL/GenBank/DDBJ whole genome shotgun (WGS) entry which is preliminary data.</text>
</comment>
<keyword evidence="1" id="KW-0732">Signal</keyword>
<keyword evidence="2" id="KW-0472">Membrane</keyword>
<gene>
    <name evidence="6" type="primary">bamD</name>
    <name evidence="6" type="ORF">IDJ76_14690</name>
</gene>
<sequence length="311" mass="35940">MFKKQLFLFSSVLLLIVITLGSCKSKYEKLKASNDNAKKYSEAVKLYNKKDYSKALGLFEDLVGRYRGRTGYEDLYYYYAYTNYKLKDYTAARYHFKTFADTYPSSPRAEECRFIAAYCFYLDSPIYSLDQENTQKAIESLQLFINLYPKSDRVTEASKLIQNLRDKLEEKAYANSKLYLVIGDFQSSVIAFNNMLRDYPDTKYAEELEYLIIKAQYEYANVSREERKEERYNQAISYADQFTEKYEASKYAKDVAGLKNGSQRGIITAKRTLAEAAVNPRLAEKLAKKDTTAITPPSVKGKDNQKIPANN</sequence>
<name>A0A926NZ64_9SPHI</name>
<keyword evidence="7" id="KW-1185">Reference proteome</keyword>
<dbReference type="NCBIfam" id="TIGR03302">
    <property type="entry name" value="OM_YfiO"/>
    <property type="match status" value="1"/>
</dbReference>
<dbReference type="Gene3D" id="1.25.40.10">
    <property type="entry name" value="Tetratricopeptide repeat domain"/>
    <property type="match status" value="1"/>
</dbReference>
<organism evidence="6 7">
    <name type="scientific">Mucilaginibacter glaciei</name>
    <dbReference type="NCBI Taxonomy" id="2772109"/>
    <lineage>
        <taxon>Bacteria</taxon>
        <taxon>Pseudomonadati</taxon>
        <taxon>Bacteroidota</taxon>
        <taxon>Sphingobacteriia</taxon>
        <taxon>Sphingobacteriales</taxon>
        <taxon>Sphingobacteriaceae</taxon>
        <taxon>Mucilaginibacter</taxon>
    </lineage>
</organism>
<evidence type="ECO:0000256" key="2">
    <source>
        <dbReference type="ARBA" id="ARBA00023136"/>
    </source>
</evidence>
<dbReference type="InterPro" id="IPR039565">
    <property type="entry name" value="BamD-like"/>
</dbReference>
<dbReference type="EMBL" id="JACWMX010000005">
    <property type="protein sequence ID" value="MBD1394354.1"/>
    <property type="molecule type" value="Genomic_DNA"/>
</dbReference>
<protein>
    <submittedName>
        <fullName evidence="6">Outer membrane protein assembly factor BamD</fullName>
    </submittedName>
</protein>
<dbReference type="Proteomes" id="UP000619078">
    <property type="component" value="Unassembled WGS sequence"/>
</dbReference>
<keyword evidence="3" id="KW-0998">Cell outer membrane</keyword>